<evidence type="ECO:0000256" key="2">
    <source>
        <dbReference type="ARBA" id="ARBA00012489"/>
    </source>
</evidence>
<dbReference type="GO" id="GO:0051307">
    <property type="term" value="P:meiotic chromosome separation"/>
    <property type="evidence" value="ECO:0007669"/>
    <property type="project" value="TreeGrafter"/>
</dbReference>
<name>A0AAD5V932_9APHY</name>
<dbReference type="GO" id="GO:0044732">
    <property type="term" value="C:mitotic spindle pole body"/>
    <property type="evidence" value="ECO:0007669"/>
    <property type="project" value="TreeGrafter"/>
</dbReference>
<organism evidence="7 8">
    <name type="scientific">Meripilus lineatus</name>
    <dbReference type="NCBI Taxonomy" id="2056292"/>
    <lineage>
        <taxon>Eukaryota</taxon>
        <taxon>Fungi</taxon>
        <taxon>Dikarya</taxon>
        <taxon>Basidiomycota</taxon>
        <taxon>Agaricomycotina</taxon>
        <taxon>Agaricomycetes</taxon>
        <taxon>Polyporales</taxon>
        <taxon>Meripilaceae</taxon>
        <taxon>Meripilus</taxon>
    </lineage>
</organism>
<keyword evidence="8" id="KW-1185">Reference proteome</keyword>
<keyword evidence="4" id="KW-0159">Chromosome partition</keyword>
<evidence type="ECO:0000256" key="5">
    <source>
        <dbReference type="SAM" id="MobiDB-lite"/>
    </source>
</evidence>
<protein>
    <recommendedName>
        <fullName evidence="2">separase</fullName>
        <ecNumber evidence="2">3.4.22.49</ecNumber>
    </recommendedName>
</protein>
<dbReference type="GO" id="GO:0072686">
    <property type="term" value="C:mitotic spindle"/>
    <property type="evidence" value="ECO:0007669"/>
    <property type="project" value="TreeGrafter"/>
</dbReference>
<evidence type="ECO:0000256" key="4">
    <source>
        <dbReference type="ARBA" id="ARBA00022829"/>
    </source>
</evidence>
<dbReference type="GO" id="GO:0005737">
    <property type="term" value="C:cytoplasm"/>
    <property type="evidence" value="ECO:0007669"/>
    <property type="project" value="TreeGrafter"/>
</dbReference>
<dbReference type="PROSITE" id="PS51700">
    <property type="entry name" value="SEPARIN"/>
    <property type="match status" value="1"/>
</dbReference>
<dbReference type="InterPro" id="IPR030397">
    <property type="entry name" value="SEPARIN_core_dom"/>
</dbReference>
<sequence>MPPRRAATTTARTQRSRSQATPPEQPQDQPNSKLTITKSRVKPKVEAPETPQQRCLSAMRSINVASKTLSTFIDSGLKAGVSNTNTRHSRSTSMSSVNSIVEVAGTLKKDLKVLRELKPGDIDVERASSSIVGKLISLEMYAAAVDLLSEMQQAMICLYLPIHDRHSSTPQEALASLPLPQDTPSSEVLLALISTYLLQSLTSVAYSFFPTHPRLQSFCQSLDLPGPESPNLLAWLPHLKLLPQKHLDSILTRAYTALTKSSSVPGVHPTFAYRARVYGLLCLAHTSPSVLEPTSFWEQSIKFTSTFVAGASTPRDDEERPEEEVIYKVILQTFERLVENSRDRKEFMTGKGFVKFCDYWMSFARKVGDIDTLERIAALGDSAPETTRLCALFTKATSALERTMAEVPTSNVLSDESRSSLRSVAVTLPKCRHVFSSQTDESEKGNLERAIERFRRVALKLYELGLEDELKASLESVIEVQEHRIRESGTLDVDLVSPVLDTLITIARKTLIVANPLTIDSAFEHLKRGEYLLSPENRSSVQVENSSQARLQCNYTRVLSGAFYNLAGTLYQGGRYAHATRFFDRACILGSQCLSRYQSLRKEEGRSNEKAQDEDSWRSLEQQLYRRWEILGVCHLKDGDRKPAYDAFLQAIRTYPFFLYDRDNRMHPLTGLTSSPLTLFSDSGPFKAISNVVDRITHIGTAELLLDPDEVTLKRHMENVQFGFDDEVEEVASKNLLIGALAERQIFSLYSSLHKPSVREVVKALLRDAVDAYNAANAPIRGAEVLVLCLEVWYRGVEGIFEDVEVVGQETKELLDQEDLGRDKGLGHLRPLLLASLHLWLALHIHRNSATYPDTQTFVKLIVGHSEQAYKTVKDILSSTSIPRPSLSGLPRPRASLVGANSMMRSPPRDFASGKSPKLPPAPRKKTAVRSRVVPSTRALTSSRNTRPSRTVAVVAPVTPKARRGAQGVPPKATIVTPQKPQPPSDRSIMNVSEMAKLVNLLRMAAQLLGLLGQVVTKVQILSVTRRLCERFRAQRPEEYVQVSVDLAHEYVLLGKTERAANIYGHALGTVNNANIADEVKILFYLRYSELLGATGNVSKSSSVYGEAQSLSETLDAEDKSASTLQRIKARVGILERAAMASSSFAVIQHSKDDPTTSLNGLLQSLRLWHRAVDTLARLIPPPSTTKTDTPNPFDMTDLRDALPTVQPSPLKDNLPSKTFPTRLTLDGLEWRVASGLLSTLFALTQGYHARGSAREAEYFAQQAFDFSLSLNAPAMVSKALARLGEIQLKAGRIEDASQTLVKAAQYVEGCAGVEKVELSRLGADVRLALQDEEGKRDGRVLYEEAMKMLEDLDDVFSAMDGVTVAGLRRSIGISPKSPRVSGKSEALIPPLLVAVLRQNISLLHGEGEEYRNLLDKLQSLPPTIETKAEENSLMAKLTLDDAYARFRADMFLNSLTESTITLPTGMTGERFSSSPTTQEILGTLNAAEKLFWSDLALVSRRGNVSHVRDAAISLALIRAFQTSLGRPGKEGPTLAARLLDSSSAITLRREMIDVIQHKFSHLSPHDDLQWPLITSGGSALPMRTAPKVKKPTGGLFNVRSLSPDLGSDEEFEDEGERSVQSYWNFISEKYSNYLPSLSSFATPATELLPSNWTVISITLTEDKNTLFITRQAAKHDPLIFCVPLHGRRDTDDDDSDGAVGEGRLSFDAAVRELKEIVRLSDEGTRGASAASGGGREARVRWWADRAELDKRMKLLLEDIEFCWLGAFKTILNEPTNLSSEILSFFRTRLEKIFKRSFITPQEKKHQKTRVRLSDTLLECFSTLSPKSRDEELEDLVYFVLDLYQFHGVPVATSEVDVTQVVIDLRNALEELHAKINSPQPKASSRGRGASVRSRSKPATVVEPPNKDHHTFLILDKNVQGFPWESIPALRGRSVSRIPNLEFLVDRIQWARWQRGMKMETGRTEKGAGTEAIVDRVKVNPRNTYFILNPSGDLKNTEGRFAEWLNGMRSVGWDGIVGRAPSEQQVVDALTRNDLLIYFGHGGAEQYIRSHKVRHLPRCAATMLWGCSSGALKDMGEFDRIGTPYNYMLAGCPTLVANLWDVTDRDIDKLSQAVFDKLRLTPEKVRERESEEPSEAGAMGVSVVTAVAEARESCKLKYLTGAAPVVYGIPFYL</sequence>
<dbReference type="GO" id="GO:0005634">
    <property type="term" value="C:nucleus"/>
    <property type="evidence" value="ECO:0007669"/>
    <property type="project" value="InterPro"/>
</dbReference>
<accession>A0AAD5V932</accession>
<evidence type="ECO:0000256" key="1">
    <source>
        <dbReference type="ARBA" id="ARBA00000451"/>
    </source>
</evidence>
<comment type="caution">
    <text evidence="7">The sequence shown here is derived from an EMBL/GenBank/DDBJ whole genome shotgun (WGS) entry which is preliminary data.</text>
</comment>
<dbReference type="GO" id="GO:0004197">
    <property type="term" value="F:cysteine-type endopeptidase activity"/>
    <property type="evidence" value="ECO:0007669"/>
    <property type="project" value="InterPro"/>
</dbReference>
<feature type="compositionally biased region" description="Low complexity" evidence="5">
    <location>
        <begin position="1"/>
        <end position="21"/>
    </location>
</feature>
<feature type="region of interest" description="Disordered" evidence="5">
    <location>
        <begin position="961"/>
        <end position="987"/>
    </location>
</feature>
<feature type="region of interest" description="Disordered" evidence="5">
    <location>
        <begin position="1"/>
        <end position="54"/>
    </location>
</feature>
<dbReference type="GO" id="GO:0006508">
    <property type="term" value="P:proteolysis"/>
    <property type="evidence" value="ECO:0007669"/>
    <property type="project" value="InterPro"/>
</dbReference>
<feature type="compositionally biased region" description="Polar residues" evidence="5">
    <location>
        <begin position="26"/>
        <end position="38"/>
    </location>
</feature>
<dbReference type="EC" id="3.4.22.49" evidence="2"/>
<gene>
    <name evidence="7" type="ORF">NLI96_g2243</name>
</gene>
<feature type="region of interest" description="Disordered" evidence="5">
    <location>
        <begin position="1874"/>
        <end position="1903"/>
    </location>
</feature>
<comment type="catalytic activity">
    <reaction evidence="1">
        <text>All bonds known to be hydrolyzed by this endopeptidase have arginine in P1 and an acidic residue in P4. P6 is often occupied by an acidic residue or by a hydroxy-amino-acid residue, the phosphorylation of which enhances cleavage.</text>
        <dbReference type="EC" id="3.4.22.49"/>
    </reaction>
</comment>
<dbReference type="SUPFAM" id="SSF48452">
    <property type="entry name" value="TPR-like"/>
    <property type="match status" value="2"/>
</dbReference>
<keyword evidence="3" id="KW-0378">Hydrolase</keyword>
<feature type="region of interest" description="Disordered" evidence="5">
    <location>
        <begin position="881"/>
        <end position="949"/>
    </location>
</feature>
<dbReference type="Pfam" id="PF03568">
    <property type="entry name" value="Separin_C"/>
    <property type="match status" value="1"/>
</dbReference>
<feature type="domain" description="Peptidase C50" evidence="6">
    <location>
        <begin position="1981"/>
        <end position="2078"/>
    </location>
</feature>
<dbReference type="PANTHER" id="PTHR12792:SF0">
    <property type="entry name" value="SEPARIN"/>
    <property type="match status" value="1"/>
</dbReference>
<dbReference type="Proteomes" id="UP001212997">
    <property type="component" value="Unassembled WGS sequence"/>
</dbReference>
<reference evidence="7" key="1">
    <citation type="submission" date="2022-07" db="EMBL/GenBank/DDBJ databases">
        <title>Genome Sequence of Physisporinus lineatus.</title>
        <authorList>
            <person name="Buettner E."/>
        </authorList>
    </citation>
    <scope>NUCLEOTIDE SEQUENCE</scope>
    <source>
        <strain evidence="7">VT162</strain>
    </source>
</reference>
<evidence type="ECO:0000259" key="6">
    <source>
        <dbReference type="PROSITE" id="PS51700"/>
    </source>
</evidence>
<dbReference type="PANTHER" id="PTHR12792">
    <property type="entry name" value="EXTRA SPINDLE POLES 1-RELATED"/>
    <property type="match status" value="1"/>
</dbReference>
<evidence type="ECO:0000313" key="7">
    <source>
        <dbReference type="EMBL" id="KAJ3489252.1"/>
    </source>
</evidence>
<dbReference type="InterPro" id="IPR005314">
    <property type="entry name" value="Peptidase_C50"/>
</dbReference>
<proteinExistence type="predicted"/>
<feature type="compositionally biased region" description="Low complexity" evidence="5">
    <location>
        <begin position="883"/>
        <end position="897"/>
    </location>
</feature>
<dbReference type="EMBL" id="JANAWD010000049">
    <property type="protein sequence ID" value="KAJ3489252.1"/>
    <property type="molecule type" value="Genomic_DNA"/>
</dbReference>
<feature type="compositionally biased region" description="Low complexity" evidence="5">
    <location>
        <begin position="1883"/>
        <end position="1893"/>
    </location>
</feature>
<dbReference type="InterPro" id="IPR011990">
    <property type="entry name" value="TPR-like_helical_dom_sf"/>
</dbReference>
<dbReference type="SMART" id="SM00028">
    <property type="entry name" value="TPR"/>
    <property type="match status" value="4"/>
</dbReference>
<evidence type="ECO:0000256" key="3">
    <source>
        <dbReference type="ARBA" id="ARBA00022801"/>
    </source>
</evidence>
<evidence type="ECO:0000313" key="8">
    <source>
        <dbReference type="Proteomes" id="UP001212997"/>
    </source>
</evidence>
<dbReference type="InterPro" id="IPR019734">
    <property type="entry name" value="TPR_rpt"/>
</dbReference>